<comment type="function">
    <text evidence="14">The heterodimer acts as both an ATP-dependent DNA helicase and an ATP-dependent, dual-direction single-stranded exonuclease. Recognizes the chi site generating a DNA molecule suitable for the initiation of homologous recombination. The AddB subunit has 5' -&gt; 3' nuclease activity but not helicase activity.</text>
</comment>
<evidence type="ECO:0000256" key="2">
    <source>
        <dbReference type="ARBA" id="ARBA00022722"/>
    </source>
</evidence>
<dbReference type="PANTHER" id="PTHR30591">
    <property type="entry name" value="RECBCD ENZYME SUBUNIT RECC"/>
    <property type="match status" value="1"/>
</dbReference>
<evidence type="ECO:0000256" key="11">
    <source>
        <dbReference type="ARBA" id="ARBA00023014"/>
    </source>
</evidence>
<keyword evidence="5 14" id="KW-0227">DNA damage</keyword>
<evidence type="ECO:0000256" key="3">
    <source>
        <dbReference type="ARBA" id="ARBA00022723"/>
    </source>
</evidence>
<feature type="binding site" evidence="14">
    <location>
        <position position="801"/>
    </location>
    <ligand>
        <name>[4Fe-4S] cluster</name>
        <dbReference type="ChEBI" id="CHEBI:49883"/>
    </ligand>
</feature>
<keyword evidence="12 14" id="KW-0238">DNA-binding</keyword>
<keyword evidence="10 14" id="KW-0408">Iron</keyword>
<evidence type="ECO:0000313" key="16">
    <source>
        <dbReference type="EMBL" id="SEU03904.1"/>
    </source>
</evidence>
<evidence type="ECO:0000256" key="1">
    <source>
        <dbReference type="ARBA" id="ARBA00022485"/>
    </source>
</evidence>
<dbReference type="InterPro" id="IPR011604">
    <property type="entry name" value="PDDEXK-like_dom_sf"/>
</dbReference>
<dbReference type="Pfam" id="PF21445">
    <property type="entry name" value="ADDB_N"/>
    <property type="match status" value="1"/>
</dbReference>
<evidence type="ECO:0000256" key="12">
    <source>
        <dbReference type="ARBA" id="ARBA00023125"/>
    </source>
</evidence>
<dbReference type="GO" id="GO:0005524">
    <property type="term" value="F:ATP binding"/>
    <property type="evidence" value="ECO:0007669"/>
    <property type="project" value="UniProtKB-UniRule"/>
</dbReference>
<dbReference type="EC" id="3.1.-.-" evidence="14"/>
<gene>
    <name evidence="14" type="primary">addB</name>
    <name evidence="16" type="ORF">SAMN05421676_11572</name>
</gene>
<evidence type="ECO:0000256" key="9">
    <source>
        <dbReference type="ARBA" id="ARBA00022840"/>
    </source>
</evidence>
<comment type="cofactor">
    <cofactor evidence="14">
        <name>Mg(2+)</name>
        <dbReference type="ChEBI" id="CHEBI:18420"/>
    </cofactor>
</comment>
<dbReference type="GO" id="GO:0051539">
    <property type="term" value="F:4 iron, 4 sulfur cluster binding"/>
    <property type="evidence" value="ECO:0007669"/>
    <property type="project" value="UniProtKB-KW"/>
</dbReference>
<evidence type="ECO:0000256" key="13">
    <source>
        <dbReference type="ARBA" id="ARBA00023204"/>
    </source>
</evidence>
<dbReference type="Gene3D" id="3.90.320.10">
    <property type="match status" value="1"/>
</dbReference>
<dbReference type="InterPro" id="IPR038726">
    <property type="entry name" value="PDDEXK_AddAB-type"/>
</dbReference>
<feature type="binding site" evidence="14">
    <location>
        <position position="1121"/>
    </location>
    <ligand>
        <name>[4Fe-4S] cluster</name>
        <dbReference type="ChEBI" id="CHEBI:49883"/>
    </ligand>
</feature>
<dbReference type="STRING" id="237682.SAMN05421676_11572"/>
<dbReference type="GO" id="GO:0008409">
    <property type="term" value="F:5'-3' exonuclease activity"/>
    <property type="evidence" value="ECO:0007669"/>
    <property type="project" value="UniProtKB-UniRule"/>
</dbReference>
<dbReference type="GO" id="GO:0004386">
    <property type="term" value="F:helicase activity"/>
    <property type="evidence" value="ECO:0007669"/>
    <property type="project" value="UniProtKB-KW"/>
</dbReference>
<dbReference type="NCBIfam" id="TIGR02773">
    <property type="entry name" value="addB_Gpos"/>
    <property type="match status" value="1"/>
</dbReference>
<organism evidence="16 17">
    <name type="scientific">Salinibacillus kushneri</name>
    <dbReference type="NCBI Taxonomy" id="237682"/>
    <lineage>
        <taxon>Bacteria</taxon>
        <taxon>Bacillati</taxon>
        <taxon>Bacillota</taxon>
        <taxon>Bacilli</taxon>
        <taxon>Bacillales</taxon>
        <taxon>Bacillaceae</taxon>
        <taxon>Salinibacillus</taxon>
    </lineage>
</organism>
<evidence type="ECO:0000313" key="17">
    <source>
        <dbReference type="Proteomes" id="UP000199095"/>
    </source>
</evidence>
<dbReference type="Gene3D" id="3.40.50.300">
    <property type="entry name" value="P-loop containing nucleotide triphosphate hydrolases"/>
    <property type="match status" value="3"/>
</dbReference>
<keyword evidence="11 14" id="KW-0411">Iron-sulfur</keyword>
<keyword evidence="2 14" id="KW-0540">Nuclease</keyword>
<keyword evidence="8 14" id="KW-0269">Exonuclease</keyword>
<name>A0A1I0J2H1_9BACI</name>
<dbReference type="InterPro" id="IPR027417">
    <property type="entry name" value="P-loop_NTPase"/>
</dbReference>
<comment type="subunit">
    <text evidence="14">Heterodimer of AddA and AddB.</text>
</comment>
<dbReference type="RefSeq" id="WP_093137487.1">
    <property type="nucleotide sequence ID" value="NZ_FOHJ01000015.1"/>
</dbReference>
<dbReference type="GO" id="GO:0000724">
    <property type="term" value="P:double-strand break repair via homologous recombination"/>
    <property type="evidence" value="ECO:0007669"/>
    <property type="project" value="UniProtKB-UniRule"/>
</dbReference>
<dbReference type="Proteomes" id="UP000199095">
    <property type="component" value="Unassembled WGS sequence"/>
</dbReference>
<feature type="domain" description="UvrD-like helicase C-terminal" evidence="15">
    <location>
        <begin position="283"/>
        <end position="588"/>
    </location>
</feature>
<accession>A0A1I0J2H1</accession>
<sequence length="1163" mass="135477">MTIQFILGKSGTEKSHHTLKSIQKQLKESPNGPPILYIVPEQMTFEQEYALLKQEGIQGSIRAQVFSFSRLAWRVFQETGGGIKKFITSTGVQMMIRKITEERKGDWKVFQKAIEKQGFMEQLEGMITEFKRYRISSDELVDLTEQMSEFQHSYPGEKTLQYKLEDLAYIYEQLTDALKEHYMDNEDQLQLLAEKIGEADFLEGADIYLDGFYRLTPQELYVLDALMKKANQVTISLTMDEIPAGEPNELDVFFQTKMTYEQIRNIAQENQIKISRPVWLYPEEERFQDRPYFAHLERHFDEHPIIPYQDQVPIKLAQAVHPRAEVEGVAQEILHLVRDEGFRYRELGVLIRDSDSYHDLIQTIFSDYDIPVFIDEKRTMLNHPLIELIRSALDMVEGNWRYDALFRVLKTDFIPSTDKEVPLTQENIDELENYVLEYGIRNRNRWLEDKEWIYQKFRGFDSMRKTDQEQEKERRINQLRYQVTASLASFDEKIRQHSTVRGRCMAIFQWLEELGVPETLEAWRNEYDEKGQIERAREQEQVWDAVIQLLDEMVEMIGDEDMSLSIFRTTLETGFESLSFAHVPPSMDHVIVGDVDRSRISDVKGAFLLGVNEGAWPLKPSGEGMISEEERDLLSEHGLTLAENSSRQLLNDRFYVYLAFTTPKDYLWISYPLSSEEGNTKTPSQLISRVRDMFPQVEETLLLEDEDEENPMRFLTVPEKTRAVLTSQLAKYLRGYPIQDVFWAAYHWFIENHSKISSSRKVFLSLFYENKPVRLSKETAKQLYPERVNTSVSRIESFYRCEYQHFAQYALGLQERAVYKLDAPDIGQLFHEALKQITDWIIQEGRSYRDLSPQEAVQYAKRAVQKLSPILQHQILFSSNRYQYILRKLEKVISRATHILSEQAKRSEFSPAGIELGFGPREKLPPMNLPLPDGYELVLRGRIDRVDRADVGDDLFLRIIDYKSSAKDLNLEEVYYGLSLQMLAYLDVVLSNAEQWLGKGANPAGVLYFHVHDPLISDPKSLNTTDIEAEIFKDFKMKGLLLEDEKVVQRMDLDLSSGMSPVVPAGLKKDGTFQKNSKTLNQVLFERLRKYVRSLLTEAGTTMTSGEVHLNPFQDDERTACSVCPFRSVCQFDSTLEENNYRILKKQNKDDILADIEQREEDQ</sequence>
<keyword evidence="4 14" id="KW-0547">Nucleotide-binding</keyword>
<protein>
    <recommendedName>
        <fullName evidence="14">ATP-dependent helicase/deoxyribonuclease subunit B</fullName>
        <ecNumber evidence="14">3.1.-.-</ecNumber>
    </recommendedName>
    <alternativeName>
        <fullName evidence="14">ATP-dependent helicase/nuclease subunit AddB</fullName>
    </alternativeName>
</protein>
<dbReference type="SUPFAM" id="SSF52540">
    <property type="entry name" value="P-loop containing nucleoside triphosphate hydrolases"/>
    <property type="match status" value="1"/>
</dbReference>
<evidence type="ECO:0000256" key="5">
    <source>
        <dbReference type="ARBA" id="ARBA00022763"/>
    </source>
</evidence>
<evidence type="ECO:0000256" key="6">
    <source>
        <dbReference type="ARBA" id="ARBA00022801"/>
    </source>
</evidence>
<comment type="miscellaneous">
    <text evidence="14">Despite having conserved helicase domains, this subunit does not have helicase activity.</text>
</comment>
<keyword evidence="1 14" id="KW-0004">4Fe-4S</keyword>
<evidence type="ECO:0000256" key="4">
    <source>
        <dbReference type="ARBA" id="ARBA00022741"/>
    </source>
</evidence>
<feature type="binding site" evidence="14">
    <location>
        <position position="1130"/>
    </location>
    <ligand>
        <name>[4Fe-4S] cluster</name>
        <dbReference type="ChEBI" id="CHEBI:49883"/>
    </ligand>
</feature>
<dbReference type="GO" id="GO:0003690">
    <property type="term" value="F:double-stranded DNA binding"/>
    <property type="evidence" value="ECO:0007669"/>
    <property type="project" value="UniProtKB-UniRule"/>
</dbReference>
<keyword evidence="17" id="KW-1185">Reference proteome</keyword>
<dbReference type="GO" id="GO:0046872">
    <property type="term" value="F:metal ion binding"/>
    <property type="evidence" value="ECO:0007669"/>
    <property type="project" value="UniProtKB-KW"/>
</dbReference>
<evidence type="ECO:0000259" key="15">
    <source>
        <dbReference type="PROSITE" id="PS51217"/>
    </source>
</evidence>
<comment type="similarity">
    <text evidence="14">Belongs to the helicase family. AddB/RexB type 1 subfamily.</text>
</comment>
<dbReference type="InterPro" id="IPR014140">
    <property type="entry name" value="DNA_helicase_suAddB"/>
</dbReference>
<dbReference type="Gene3D" id="6.10.140.1030">
    <property type="match status" value="1"/>
</dbReference>
<feature type="binding site" evidence="14">
    <location>
        <position position="1124"/>
    </location>
    <ligand>
        <name>[4Fe-4S] cluster</name>
        <dbReference type="ChEBI" id="CHEBI:49883"/>
    </ligand>
</feature>
<keyword evidence="3 14" id="KW-0479">Metal-binding</keyword>
<evidence type="ECO:0000256" key="10">
    <source>
        <dbReference type="ARBA" id="ARBA00023004"/>
    </source>
</evidence>
<proteinExistence type="inferred from homology"/>
<reference evidence="17" key="1">
    <citation type="submission" date="2016-10" db="EMBL/GenBank/DDBJ databases">
        <authorList>
            <person name="Varghese N."/>
            <person name="Submissions S."/>
        </authorList>
    </citation>
    <scope>NUCLEOTIDE SEQUENCE [LARGE SCALE GENOMIC DNA]</scope>
    <source>
        <strain evidence="17">CGMCC 1.3566</strain>
    </source>
</reference>
<dbReference type="InterPro" id="IPR049035">
    <property type="entry name" value="ADDB_N"/>
</dbReference>
<comment type="cofactor">
    <cofactor evidence="14">
        <name>[4Fe-4S] cluster</name>
        <dbReference type="ChEBI" id="CHEBI:49883"/>
    </cofactor>
    <text evidence="14">Binds 1 [4Fe-4S] cluster.</text>
</comment>
<dbReference type="PANTHER" id="PTHR30591:SF1">
    <property type="entry name" value="RECBCD ENZYME SUBUNIT RECC"/>
    <property type="match status" value="1"/>
</dbReference>
<dbReference type="OrthoDB" id="9758506at2"/>
<dbReference type="EMBL" id="FOHJ01000015">
    <property type="protein sequence ID" value="SEU03904.1"/>
    <property type="molecule type" value="Genomic_DNA"/>
</dbReference>
<dbReference type="Pfam" id="PF12705">
    <property type="entry name" value="PDDEXK_1"/>
    <property type="match status" value="1"/>
</dbReference>
<evidence type="ECO:0000256" key="14">
    <source>
        <dbReference type="HAMAP-Rule" id="MF_01452"/>
    </source>
</evidence>
<dbReference type="HAMAP" id="MF_01452">
    <property type="entry name" value="AddB_type1"/>
    <property type="match status" value="1"/>
</dbReference>
<evidence type="ECO:0000256" key="7">
    <source>
        <dbReference type="ARBA" id="ARBA00022806"/>
    </source>
</evidence>
<dbReference type="PROSITE" id="PS51217">
    <property type="entry name" value="UVRD_HELICASE_CTER"/>
    <property type="match status" value="1"/>
</dbReference>
<keyword evidence="9 14" id="KW-0067">ATP-binding</keyword>
<dbReference type="InterPro" id="IPR014017">
    <property type="entry name" value="DNA_helicase_UvrD-like_C"/>
</dbReference>
<evidence type="ECO:0000256" key="8">
    <source>
        <dbReference type="ARBA" id="ARBA00022839"/>
    </source>
</evidence>
<keyword evidence="13 14" id="KW-0234">DNA repair</keyword>
<dbReference type="AlphaFoldDB" id="A0A1I0J2H1"/>
<keyword evidence="7 14" id="KW-0347">Helicase</keyword>
<keyword evidence="6 14" id="KW-0378">Hydrolase</keyword>